<feature type="transmembrane region" description="Helical" evidence="1">
    <location>
        <begin position="31"/>
        <end position="52"/>
    </location>
</feature>
<keyword evidence="1" id="KW-1133">Transmembrane helix</keyword>
<dbReference type="Proteomes" id="UP000065504">
    <property type="component" value="Unassembled WGS sequence"/>
</dbReference>
<reference evidence="2 3" key="1">
    <citation type="submission" date="2015-11" db="EMBL/GenBank/DDBJ databases">
        <title>Expanding the genomic diversity of Burkholderia species for the development of highly accurate diagnostics.</title>
        <authorList>
            <person name="Sahl J."/>
            <person name="Keim P."/>
            <person name="Wagner D."/>
        </authorList>
    </citation>
    <scope>NUCLEOTIDE SEQUENCE [LARGE SCALE GENOMIC DNA]</scope>
    <source>
        <strain evidence="2 3">MSMB782WGS</strain>
    </source>
</reference>
<proteinExistence type="predicted"/>
<keyword evidence="1" id="KW-0472">Membrane</keyword>
<keyword evidence="1" id="KW-0812">Transmembrane</keyword>
<comment type="caution">
    <text evidence="2">The sequence shown here is derived from an EMBL/GenBank/DDBJ whole genome shotgun (WGS) entry which is preliminary data.</text>
</comment>
<protein>
    <submittedName>
        <fullName evidence="2">Uncharacterized protein</fullName>
    </submittedName>
</protein>
<evidence type="ECO:0000256" key="1">
    <source>
        <dbReference type="SAM" id="Phobius"/>
    </source>
</evidence>
<dbReference type="AlphaFoldDB" id="A0A119V0S1"/>
<dbReference type="EMBL" id="LPLU01000009">
    <property type="protein sequence ID" value="KWK85597.1"/>
    <property type="molecule type" value="Genomic_DNA"/>
</dbReference>
<evidence type="ECO:0000313" key="2">
    <source>
        <dbReference type="EMBL" id="KWK85597.1"/>
    </source>
</evidence>
<evidence type="ECO:0000313" key="3">
    <source>
        <dbReference type="Proteomes" id="UP000065504"/>
    </source>
</evidence>
<name>A0A119V0S1_9BURK</name>
<sequence length="77" mass="8714">MQTTATLAVHIRLRIRFHRQHGTFAPGTIEFLGFTVATWVVTPLFTLIYIVYATRSALRNAYDQAMFAIEGLILIGM</sequence>
<organism evidence="2 3">
    <name type="scientific">Burkholderia ubonensis</name>
    <dbReference type="NCBI Taxonomy" id="101571"/>
    <lineage>
        <taxon>Bacteria</taxon>
        <taxon>Pseudomonadati</taxon>
        <taxon>Pseudomonadota</taxon>
        <taxon>Betaproteobacteria</taxon>
        <taxon>Burkholderiales</taxon>
        <taxon>Burkholderiaceae</taxon>
        <taxon>Burkholderia</taxon>
        <taxon>Burkholderia cepacia complex</taxon>
    </lineage>
</organism>
<gene>
    <name evidence="2" type="ORF">WM16_29830</name>
</gene>
<accession>A0A119V0S1</accession>